<evidence type="ECO:0000313" key="2">
    <source>
        <dbReference type="EMBL" id="MDY4345796.1"/>
    </source>
</evidence>
<protein>
    <submittedName>
        <fullName evidence="2">Uncharacterized protein</fullName>
    </submittedName>
</protein>
<proteinExistence type="predicted"/>
<evidence type="ECO:0000256" key="1">
    <source>
        <dbReference type="SAM" id="Phobius"/>
    </source>
</evidence>
<name>A0ABU5G0B8_9STRE</name>
<sequence>MEIDGIFTIVVGVAALLSPIIVAVQTSKQTKKELIINSRFEWIKSTKIILDDYIKKLHEYSVSEKVDLNLINESIELKTKLELQFKPYEIRAKNFEINDSPTDYENFKNIKKFIDETYKNTRRIMNNDDLEALLLDFLNISQIILEESYKNKVIYKEEINFLIDEIVLLQIGIQKNEWDRINLIEKSFLNNFFEELKNKYIKIINKRVKNYTVVTLKNVNHVIEVYIKKSKNNLETEKMEATKNERKIPVCTQEKVLSRDGFDFTFIKGVDTVPRYMNRKLTEMKDNDFEFKELYGKRGHKYLVKSTTEDASEGFSRFRDFIDKNGDKWFYDVNLTPDESEVVIQNIFNKNEVLINQ</sequence>
<keyword evidence="1" id="KW-1133">Transmembrane helix</keyword>
<dbReference type="RefSeq" id="WP_320692603.1">
    <property type="nucleotide sequence ID" value="NZ_JAXHDP010000003.1"/>
</dbReference>
<dbReference type="Proteomes" id="UP001280591">
    <property type="component" value="Unassembled WGS sequence"/>
</dbReference>
<evidence type="ECO:0000313" key="3">
    <source>
        <dbReference type="Proteomes" id="UP001280591"/>
    </source>
</evidence>
<keyword evidence="1" id="KW-0812">Transmembrane</keyword>
<keyword evidence="1" id="KW-0472">Membrane</keyword>
<accession>A0ABU5G0B8</accession>
<dbReference type="EMBL" id="JAXHDP010000003">
    <property type="protein sequence ID" value="MDY4345796.1"/>
    <property type="molecule type" value="Genomic_DNA"/>
</dbReference>
<gene>
    <name evidence="2" type="ORF">SPC81_04160</name>
</gene>
<organism evidence="2 3">
    <name type="scientific">Streptococcus fermentans</name>
    <dbReference type="NCBI Taxonomy" id="3095082"/>
    <lineage>
        <taxon>Bacteria</taxon>
        <taxon>Bacillati</taxon>
        <taxon>Bacillota</taxon>
        <taxon>Bacilli</taxon>
        <taxon>Lactobacillales</taxon>
        <taxon>Streptococcaceae</taxon>
        <taxon>Streptococcus</taxon>
    </lineage>
</organism>
<reference evidence="2 3" key="1">
    <citation type="submission" date="2023-11" db="EMBL/GenBank/DDBJ databases">
        <title>Streptococcus wuxiensis sp. nov., Streptococcus jiangnanensis sp. nov., Streptococcus fermentans sp. nov., three novel members of the genus Streptococcus isolated from breast milk.</title>
        <authorList>
            <person name="Zhou Y."/>
            <person name="Yang B."/>
        </authorList>
    </citation>
    <scope>NUCLEOTIDE SEQUENCE [LARGE SCALE GENOMIC DNA]</scope>
    <source>
        <strain evidence="2 3">BJSWXB5TM5</strain>
    </source>
</reference>
<feature type="transmembrane region" description="Helical" evidence="1">
    <location>
        <begin position="6"/>
        <end position="24"/>
    </location>
</feature>
<comment type="caution">
    <text evidence="2">The sequence shown here is derived from an EMBL/GenBank/DDBJ whole genome shotgun (WGS) entry which is preliminary data.</text>
</comment>
<keyword evidence="3" id="KW-1185">Reference proteome</keyword>